<sequence>MSPSSCGVLGVLLFVLAVMDTMSPARGKNVVQMNVESGTPIRKVHIVFMNHLDVGYYAGRDNETGLAVQVLNRYLTEYFDKAINLSRTLIEKGYVERFLYTTQPWLVSLVLDCPNITLANIPLKCPNATEKENFKAAVRDGLIAWHAGPMNMQTDNMGGLLFNYGLDLSKSMDAVFGINRTHAVYSQRDVPGITKAVIPRLISRGVKAISVGVNPGTAPPAVPSPFLWKVSEKDADGIIGFWDKGGYPLNPGPDPAHPGGLATDKCHSMEGLDEVLCFAFRTDNTGPPVDIEEILGYYEILRAEFPGAELVASTFDNFIAAVEPLKDKMPVHTYEIGDTWIQGIVSDPKKTARLRAFERALESCLEAGKCSLKDSRIQRMLRFLIKLPEHTWGAHYFLDNVNWTNQALSRARQGDIYRRTEMSWHEQRQFLDYGMAALGDHPLADMVKQEYQRMEAQSPDLSDYEEVKPNKEVRCADGTRFTVSMDGSLIQLYDPYNKIDWAGPKYPLGELTYDTYVEKDFVDMAKLYNYEAGVGYDKPNVTVNAHPEKRRWDIGVKHIYRRRNDPSCDLWVQAATVDEQTRSKYGAPDSFYIHYEQNKYTPGLDVTVLMIGKVTTRLPESVSIQFSPQHLGQSWLLDKMGVAIDPCHVVLNGSQYNHGVTTGIAYTNPKGQGLFFSTLDTPLVLIGTEGHMTSPFPVPLQPLNCSSITSVAFNIYNNIWNTNYIYYYPYVKEDANFQSRFSIFFPH</sequence>
<dbReference type="GeneID" id="101864074"/>
<keyword evidence="2" id="KW-1185">Reference proteome</keyword>
<dbReference type="Pfam" id="PF16477">
    <property type="entry name" value="DUF5054"/>
    <property type="match status" value="1"/>
</dbReference>
<dbReference type="Proteomes" id="UP000694888">
    <property type="component" value="Unplaced"/>
</dbReference>
<proteinExistence type="predicted"/>
<gene>
    <name evidence="3" type="primary">LOC101864074</name>
</gene>
<evidence type="ECO:0000256" key="1">
    <source>
        <dbReference type="SAM" id="SignalP"/>
    </source>
</evidence>
<dbReference type="RefSeq" id="XP_005101658.1">
    <property type="nucleotide sequence ID" value="XM_005101601.3"/>
</dbReference>
<protein>
    <submittedName>
        <fullName evidence="3">Uncharacterized protein LOC101864074 isoform X1</fullName>
    </submittedName>
</protein>
<feature type="signal peptide" evidence="1">
    <location>
        <begin position="1"/>
        <end position="27"/>
    </location>
</feature>
<dbReference type="InterPro" id="IPR032482">
    <property type="entry name" value="DUF5054"/>
</dbReference>
<evidence type="ECO:0000313" key="3">
    <source>
        <dbReference type="RefSeq" id="XP_005101658.1"/>
    </source>
</evidence>
<accession>A0ABM0JUB0</accession>
<keyword evidence="1" id="KW-0732">Signal</keyword>
<reference evidence="3" key="1">
    <citation type="submission" date="2025-08" db="UniProtKB">
        <authorList>
            <consortium name="RefSeq"/>
        </authorList>
    </citation>
    <scope>IDENTIFICATION</scope>
</reference>
<name>A0ABM0JUB0_APLCA</name>
<evidence type="ECO:0000313" key="2">
    <source>
        <dbReference type="Proteomes" id="UP000694888"/>
    </source>
</evidence>
<feature type="chain" id="PRO_5047042435" evidence="1">
    <location>
        <begin position="28"/>
        <end position="747"/>
    </location>
</feature>
<organism evidence="2 3">
    <name type="scientific">Aplysia californica</name>
    <name type="common">California sea hare</name>
    <dbReference type="NCBI Taxonomy" id="6500"/>
    <lineage>
        <taxon>Eukaryota</taxon>
        <taxon>Metazoa</taxon>
        <taxon>Spiralia</taxon>
        <taxon>Lophotrochozoa</taxon>
        <taxon>Mollusca</taxon>
        <taxon>Gastropoda</taxon>
        <taxon>Heterobranchia</taxon>
        <taxon>Euthyneura</taxon>
        <taxon>Tectipleura</taxon>
        <taxon>Aplysiida</taxon>
        <taxon>Aplysioidea</taxon>
        <taxon>Aplysiidae</taxon>
        <taxon>Aplysia</taxon>
    </lineage>
</organism>